<name>A0A0E9VC43_ANGAN</name>
<sequence>MVPFRPNRSAIIMWICRCRSFLRTLS</sequence>
<evidence type="ECO:0000313" key="1">
    <source>
        <dbReference type="EMBL" id="JAH75684.1"/>
    </source>
</evidence>
<organism evidence="1">
    <name type="scientific">Anguilla anguilla</name>
    <name type="common">European freshwater eel</name>
    <name type="synonym">Muraena anguilla</name>
    <dbReference type="NCBI Taxonomy" id="7936"/>
    <lineage>
        <taxon>Eukaryota</taxon>
        <taxon>Metazoa</taxon>
        <taxon>Chordata</taxon>
        <taxon>Craniata</taxon>
        <taxon>Vertebrata</taxon>
        <taxon>Euteleostomi</taxon>
        <taxon>Actinopterygii</taxon>
        <taxon>Neopterygii</taxon>
        <taxon>Teleostei</taxon>
        <taxon>Anguilliformes</taxon>
        <taxon>Anguillidae</taxon>
        <taxon>Anguilla</taxon>
    </lineage>
</organism>
<proteinExistence type="predicted"/>
<reference evidence="1" key="1">
    <citation type="submission" date="2014-11" db="EMBL/GenBank/DDBJ databases">
        <authorList>
            <person name="Amaro Gonzalez C."/>
        </authorList>
    </citation>
    <scope>NUCLEOTIDE SEQUENCE</scope>
</reference>
<reference evidence="1" key="2">
    <citation type="journal article" date="2015" name="Fish Shellfish Immunol.">
        <title>Early steps in the European eel (Anguilla anguilla)-Vibrio vulnificus interaction in the gills: Role of the RtxA13 toxin.</title>
        <authorList>
            <person name="Callol A."/>
            <person name="Pajuelo D."/>
            <person name="Ebbesson L."/>
            <person name="Teles M."/>
            <person name="MacKenzie S."/>
            <person name="Amaro C."/>
        </authorList>
    </citation>
    <scope>NUCLEOTIDE SEQUENCE</scope>
</reference>
<dbReference type="EMBL" id="GBXM01032893">
    <property type="protein sequence ID" value="JAH75684.1"/>
    <property type="molecule type" value="Transcribed_RNA"/>
</dbReference>
<accession>A0A0E9VC43</accession>
<protein>
    <submittedName>
        <fullName evidence="1">Uncharacterized protein</fullName>
    </submittedName>
</protein>
<dbReference type="AlphaFoldDB" id="A0A0E9VC43"/>